<dbReference type="EMBL" id="PFTV01000028">
    <property type="protein sequence ID" value="PJB57857.1"/>
    <property type="molecule type" value="Genomic_DNA"/>
</dbReference>
<sequence length="304" mass="35715">MKKDIKNIPASIRAKLQNKARETHRPFAEVLQYFGMERFLYRFSCSEYANQFILKGALMFTVWNVPERRSTLDIDFLAQFNNQVTNIEKMIKDVCRTEVVPDGLVFDPKTVKGQRIKEDADYEGVRVKFLGFLDRSRIHMQIDIGFGDITYPRPKLIEYPVILDFPKPHLKGYPAESVVSEKFEAMVKLGLLNSRMKDFYDIWLMMHQFDFEGLKLIEALRRTFAYRKTEVPEGKKLLAKEIYDEKSDRQSLWKAFLNKEDIKNAPEKLSTVAKEIEKFLYKPLNAINKTEKYDVGWKASGPWR</sequence>
<accession>A0A2M7PLQ2</accession>
<comment type="caution">
    <text evidence="1">The sequence shown here is derived from an EMBL/GenBank/DDBJ whole genome shotgun (WGS) entry which is preliminary data.</text>
</comment>
<evidence type="ECO:0000313" key="2">
    <source>
        <dbReference type="EMBL" id="PIY31528.1"/>
    </source>
</evidence>
<dbReference type="EMBL" id="PFKO01000331">
    <property type="protein sequence ID" value="PIY31528.1"/>
    <property type="molecule type" value="Genomic_DNA"/>
</dbReference>
<reference evidence="1 4" key="1">
    <citation type="journal article" date="2016" name="Environ. Microbiol.">
        <title>Genomic resolution of a cold subsurface aquifer community provides metabolic insights for novel microbes adapted to high CO concentrations.</title>
        <authorList>
            <person name="Probst A.J."/>
            <person name="Castelle C.J."/>
            <person name="Singh A."/>
            <person name="Brown C.T."/>
            <person name="Anantharaman K."/>
            <person name="Sharon I."/>
            <person name="Hug L.A."/>
            <person name="Burstein D."/>
            <person name="Emerson J.B."/>
            <person name="Thomas B.C."/>
            <person name="Banfield J.F."/>
        </authorList>
    </citation>
    <scope>NUCLEOTIDE SEQUENCE [LARGE SCALE GENOMIC DNA]</scope>
    <source>
        <strain evidence="1">CG2_30_33_13</strain>
    </source>
</reference>
<dbReference type="STRING" id="1805029.AUK42_06885"/>
<protein>
    <submittedName>
        <fullName evidence="2">Nucleotidyl transferase AbiEii/AbiGii toxin family protein</fullName>
    </submittedName>
</protein>
<gene>
    <name evidence="1" type="ORF">AUK42_06885</name>
    <name evidence="3" type="ORF">CO097_01090</name>
    <name evidence="2" type="ORF">COZ07_08955</name>
</gene>
<accession>A0A1J5GKN1</accession>
<dbReference type="AlphaFoldDB" id="A0A1J5GKN1"/>
<dbReference type="EMBL" id="MNYY01000136">
    <property type="protein sequence ID" value="OIP67568.1"/>
    <property type="molecule type" value="Genomic_DNA"/>
</dbReference>
<dbReference type="Proteomes" id="UP000182763">
    <property type="component" value="Unassembled WGS sequence"/>
</dbReference>
<evidence type="ECO:0000313" key="1">
    <source>
        <dbReference type="EMBL" id="OIP67568.1"/>
    </source>
</evidence>
<dbReference type="Proteomes" id="UP000228560">
    <property type="component" value="Unassembled WGS sequence"/>
</dbReference>
<name>A0A1J5GKN1_9BACT</name>
<organism evidence="1 4">
    <name type="scientific">Candidatus Infernicultor aquiphilus</name>
    <dbReference type="NCBI Taxonomy" id="1805029"/>
    <lineage>
        <taxon>Bacteria</taxon>
        <taxon>Pseudomonadati</taxon>
        <taxon>Atribacterota</taxon>
        <taxon>Candidatus Phoenicimicrobiia</taxon>
        <taxon>Candidatus Pheonicimicrobiales</taxon>
        <taxon>Candidatus Phoenicimicrobiaceae</taxon>
        <taxon>Candidatus Infernicultor</taxon>
    </lineage>
</organism>
<evidence type="ECO:0000313" key="3">
    <source>
        <dbReference type="EMBL" id="PJB57857.1"/>
    </source>
</evidence>
<accession>A0A2M8CFM4</accession>
<dbReference type="RefSeq" id="WP_406608265.1">
    <property type="nucleotide sequence ID" value="NZ_PFKO01000331.1"/>
</dbReference>
<keyword evidence="2" id="KW-0808">Transferase</keyword>
<evidence type="ECO:0000313" key="4">
    <source>
        <dbReference type="Proteomes" id="UP000182763"/>
    </source>
</evidence>
<reference evidence="5 6" key="2">
    <citation type="submission" date="2017-09" db="EMBL/GenBank/DDBJ databases">
        <title>Depth-based differentiation of microbial function through sediment-hosted aquifers and enrichment of novel symbionts in the deep terrestrial subsurface.</title>
        <authorList>
            <person name="Probst A.J."/>
            <person name="Ladd B."/>
            <person name="Jarett J.K."/>
            <person name="Geller-Mcgrath D.E."/>
            <person name="Sieber C.M."/>
            <person name="Emerson J.B."/>
            <person name="Anantharaman K."/>
            <person name="Thomas B.C."/>
            <person name="Malmstrom R."/>
            <person name="Stieglmeier M."/>
            <person name="Klingl A."/>
            <person name="Woyke T."/>
            <person name="Ryan C.M."/>
            <person name="Banfield J.F."/>
        </authorList>
    </citation>
    <scope>NUCLEOTIDE SEQUENCE [LARGE SCALE GENOMIC DNA]</scope>
    <source>
        <strain evidence="2">CG_4_10_14_3_um_filter_34_13</strain>
        <strain evidence="3">CG_4_9_14_3_um_filter_33_16</strain>
    </source>
</reference>
<dbReference type="Pfam" id="PF08843">
    <property type="entry name" value="AbiEii"/>
    <property type="match status" value="1"/>
</dbReference>
<dbReference type="GO" id="GO:0016740">
    <property type="term" value="F:transferase activity"/>
    <property type="evidence" value="ECO:0007669"/>
    <property type="project" value="UniProtKB-KW"/>
</dbReference>
<dbReference type="Proteomes" id="UP000230646">
    <property type="component" value="Unassembled WGS sequence"/>
</dbReference>
<dbReference type="InterPro" id="IPR014942">
    <property type="entry name" value="AbiEii"/>
</dbReference>
<evidence type="ECO:0000313" key="5">
    <source>
        <dbReference type="Proteomes" id="UP000228560"/>
    </source>
</evidence>
<proteinExistence type="predicted"/>
<evidence type="ECO:0000313" key="6">
    <source>
        <dbReference type="Proteomes" id="UP000230646"/>
    </source>
</evidence>